<feature type="region of interest" description="Disordered" evidence="1">
    <location>
        <begin position="606"/>
        <end position="653"/>
    </location>
</feature>
<feature type="compositionally biased region" description="Pro residues" evidence="1">
    <location>
        <begin position="637"/>
        <end position="653"/>
    </location>
</feature>
<gene>
    <name evidence="2" type="ORF">DFH07DRAFT_1061245</name>
</gene>
<evidence type="ECO:0000313" key="3">
    <source>
        <dbReference type="Proteomes" id="UP001215280"/>
    </source>
</evidence>
<comment type="caution">
    <text evidence="2">The sequence shown here is derived from an EMBL/GenBank/DDBJ whole genome shotgun (WGS) entry which is preliminary data.</text>
</comment>
<protein>
    <submittedName>
        <fullName evidence="2">Uncharacterized protein</fullName>
    </submittedName>
</protein>
<dbReference type="AlphaFoldDB" id="A0AAD7J0K6"/>
<dbReference type="Proteomes" id="UP001215280">
    <property type="component" value="Unassembled WGS sequence"/>
</dbReference>
<name>A0AAD7J0K6_9AGAR</name>
<accession>A0AAD7J0K6</accession>
<feature type="region of interest" description="Disordered" evidence="1">
    <location>
        <begin position="479"/>
        <end position="508"/>
    </location>
</feature>
<dbReference type="EMBL" id="JARJLG010000067">
    <property type="protein sequence ID" value="KAJ7754357.1"/>
    <property type="molecule type" value="Genomic_DNA"/>
</dbReference>
<evidence type="ECO:0000313" key="2">
    <source>
        <dbReference type="EMBL" id="KAJ7754357.1"/>
    </source>
</evidence>
<evidence type="ECO:0000256" key="1">
    <source>
        <dbReference type="SAM" id="MobiDB-lite"/>
    </source>
</evidence>
<sequence>MAHPVLVLATMNFCGHALLAPDYPDSRKRSTAPVILIVELVPTPAVFLAAGPIVSLLGAVYVYGDPLRCIDTFCAGLLGSIIHLIIDTVNAAEILQIDNAALVGAKAVNGIHPQLHGIADSCFGEAVISVLSQIVCWLWAYNKEAGVEVSIILDKKKEDARSVPTFLGMASGLVGSTLFTLAGFDTLSYPHAIWTGAIGDQEDVDVASVYHKLVTQVESAERAELPNWDSLFSLPHPRRASRNTPANASMGSQGLQICPHTCGCDVSPEAVAIMSRRPKWLGRCPIYEASGTGMKYHLVRDRHQECKANCPVYKSGSSHGRALTSQEFEAWVPYIGHLPQFRPHIAAEYQNLIVPAGLDASSLPKHPLVPPPDLPPPIPARYDDFFASLSAKPPEKPPPASKPRGTRVALGFLPQDVSGKSNRTYDDFFSSYLGLRTTANDPSTLRVTPDGGTSSAQELTDKEKRLREIQAAIANQSLPSFFPSLAQPNQPHDLSSEEQESTRAEREQRLREIQNALRNKSFPPVSQTFVEPAQHDEDQRHERTPDPLGENSAPSLFVIPTESTRPDELQSEPAPSNSNYHVLKFTAPIPQTYDDFFATRTSQSNLPAANTSTSAVAPHAPHPIPVKPSRPRKPRPQPRAPGPPVPVRAPTPPPRELATFERILAATRAPALCAALLGTYNALPAAQPLLWDHLANTAVEPSGALHFVARHQTCRHCAEEFDTAAPAPIPCSWHYGTARVDPAVPWPALAALPLPGSANGMYFWDCCGARLDAPGCIQTTHAPLAPTEGQPLRLLAPAPTPGGSPTKKRKRGPPLSCGHCTATYRADDGGRCTWHDAPYRSNIISSVSVFLSESGNGVESQALTETSLSLSNDAYGPFKLDIRQIGEIINQGFARGKDPDFAVALVFFLTNAFRLFKRLAFKDRRKCCCGEINTA</sequence>
<reference evidence="2" key="1">
    <citation type="submission" date="2023-03" db="EMBL/GenBank/DDBJ databases">
        <title>Massive genome expansion in bonnet fungi (Mycena s.s.) driven by repeated elements and novel gene families across ecological guilds.</title>
        <authorList>
            <consortium name="Lawrence Berkeley National Laboratory"/>
            <person name="Harder C.B."/>
            <person name="Miyauchi S."/>
            <person name="Viragh M."/>
            <person name="Kuo A."/>
            <person name="Thoen E."/>
            <person name="Andreopoulos B."/>
            <person name="Lu D."/>
            <person name="Skrede I."/>
            <person name="Drula E."/>
            <person name="Henrissat B."/>
            <person name="Morin E."/>
            <person name="Kohler A."/>
            <person name="Barry K."/>
            <person name="LaButti K."/>
            <person name="Morin E."/>
            <person name="Salamov A."/>
            <person name="Lipzen A."/>
            <person name="Mereny Z."/>
            <person name="Hegedus B."/>
            <person name="Baldrian P."/>
            <person name="Stursova M."/>
            <person name="Weitz H."/>
            <person name="Taylor A."/>
            <person name="Grigoriev I.V."/>
            <person name="Nagy L.G."/>
            <person name="Martin F."/>
            <person name="Kauserud H."/>
        </authorList>
    </citation>
    <scope>NUCLEOTIDE SEQUENCE</scope>
    <source>
        <strain evidence="2">CBHHK188m</strain>
    </source>
</reference>
<feature type="region of interest" description="Disordered" evidence="1">
    <location>
        <begin position="530"/>
        <end position="555"/>
    </location>
</feature>
<organism evidence="2 3">
    <name type="scientific">Mycena maculata</name>
    <dbReference type="NCBI Taxonomy" id="230809"/>
    <lineage>
        <taxon>Eukaryota</taxon>
        <taxon>Fungi</taxon>
        <taxon>Dikarya</taxon>
        <taxon>Basidiomycota</taxon>
        <taxon>Agaricomycotina</taxon>
        <taxon>Agaricomycetes</taxon>
        <taxon>Agaricomycetidae</taxon>
        <taxon>Agaricales</taxon>
        <taxon>Marasmiineae</taxon>
        <taxon>Mycenaceae</taxon>
        <taxon>Mycena</taxon>
    </lineage>
</organism>
<proteinExistence type="predicted"/>
<feature type="region of interest" description="Disordered" evidence="1">
    <location>
        <begin position="439"/>
        <end position="460"/>
    </location>
</feature>
<feature type="compositionally biased region" description="Basic and acidic residues" evidence="1">
    <location>
        <begin position="533"/>
        <end position="545"/>
    </location>
</feature>
<keyword evidence="3" id="KW-1185">Reference proteome</keyword>
<feature type="compositionally biased region" description="Polar residues" evidence="1">
    <location>
        <begin position="439"/>
        <end position="458"/>
    </location>
</feature>